<evidence type="ECO:0000313" key="2">
    <source>
        <dbReference type="EMBL" id="CAG5015438.1"/>
    </source>
</evidence>
<reference evidence="2" key="1">
    <citation type="submission" date="2021-04" db="EMBL/GenBank/DDBJ databases">
        <authorList>
            <person name="Tunstrom K."/>
        </authorList>
    </citation>
    <scope>NUCLEOTIDE SEQUENCE</scope>
</reference>
<name>A0A8S3XBH1_PARAO</name>
<gene>
    <name evidence="2" type="ORF">PAPOLLO_LOCUS16371</name>
</gene>
<dbReference type="InterPro" id="IPR000477">
    <property type="entry name" value="RT_dom"/>
</dbReference>
<organism evidence="2 3">
    <name type="scientific">Parnassius apollo</name>
    <name type="common">Apollo butterfly</name>
    <name type="synonym">Papilio apollo</name>
    <dbReference type="NCBI Taxonomy" id="110799"/>
    <lineage>
        <taxon>Eukaryota</taxon>
        <taxon>Metazoa</taxon>
        <taxon>Ecdysozoa</taxon>
        <taxon>Arthropoda</taxon>
        <taxon>Hexapoda</taxon>
        <taxon>Insecta</taxon>
        <taxon>Pterygota</taxon>
        <taxon>Neoptera</taxon>
        <taxon>Endopterygota</taxon>
        <taxon>Lepidoptera</taxon>
        <taxon>Glossata</taxon>
        <taxon>Ditrysia</taxon>
        <taxon>Papilionoidea</taxon>
        <taxon>Papilionidae</taxon>
        <taxon>Parnassiinae</taxon>
        <taxon>Parnassini</taxon>
        <taxon>Parnassius</taxon>
        <taxon>Parnassius</taxon>
    </lineage>
</organism>
<proteinExistence type="predicted"/>
<dbReference type="PANTHER" id="PTHR46238">
    <property type="entry name" value="REVERSE TRANSCRIPTASE DOMAIN-CONTAINING PROTEIN"/>
    <property type="match status" value="1"/>
</dbReference>
<dbReference type="EMBL" id="CAJQZP010001076">
    <property type="protein sequence ID" value="CAG5015438.1"/>
    <property type="molecule type" value="Genomic_DNA"/>
</dbReference>
<evidence type="ECO:0000313" key="3">
    <source>
        <dbReference type="Proteomes" id="UP000691718"/>
    </source>
</evidence>
<evidence type="ECO:0000259" key="1">
    <source>
        <dbReference type="PROSITE" id="PS50878"/>
    </source>
</evidence>
<dbReference type="PROSITE" id="PS50878">
    <property type="entry name" value="RT_POL"/>
    <property type="match status" value="1"/>
</dbReference>
<comment type="caution">
    <text evidence="2">The sequence shown here is derived from an EMBL/GenBank/DDBJ whole genome shotgun (WGS) entry which is preliminary data.</text>
</comment>
<dbReference type="AlphaFoldDB" id="A0A8S3XBH1"/>
<protein>
    <submittedName>
        <fullName evidence="2">(apollo) hypothetical protein</fullName>
    </submittedName>
</protein>
<dbReference type="PANTHER" id="PTHR46238:SF8">
    <property type="entry name" value="ENDONUCLEASE_EXONUCLEASE_PHOSPHATASE DOMAIN-CONTAINING PROTEIN"/>
    <property type="match status" value="1"/>
</dbReference>
<sequence length="214" mass="24551">MENQKAVGPDEVPIEAWKALGLAKLPQPWLLMYADDIALVDGDKGRLTIRVHAWREVLENGGLKLNVAKTEYMTCNSTDLTSLRIADDTVERTDNFRYLGSVLNASGDIDRDIKARISTAWAKWREVTGVICDPKMPVILKGHVYKTIIRPVLTYGSEVWPVLELQRQFLNVKEMNMLRWMCGVTRKDHVRNTYIRGSLYVRDIADKLKENRLH</sequence>
<keyword evidence="3" id="KW-1185">Reference proteome</keyword>
<dbReference type="Proteomes" id="UP000691718">
    <property type="component" value="Unassembled WGS sequence"/>
</dbReference>
<feature type="domain" description="Reverse transcriptase" evidence="1">
    <location>
        <begin position="1"/>
        <end position="103"/>
    </location>
</feature>
<accession>A0A8S3XBH1</accession>
<dbReference type="OrthoDB" id="418748at2759"/>